<comment type="pathway">
    <text evidence="2 9">Cofactor biosynthesis; adenosylcobalamin biosynthesis.</text>
</comment>
<evidence type="ECO:0000313" key="11">
    <source>
        <dbReference type="Proteomes" id="UP000193307"/>
    </source>
</evidence>
<dbReference type="STRING" id="658057.SAMN04488032_10857"/>
<keyword evidence="8 9" id="KW-0472">Membrane</keyword>
<evidence type="ECO:0000256" key="1">
    <source>
        <dbReference type="ARBA" id="ARBA00004651"/>
    </source>
</evidence>
<evidence type="ECO:0000256" key="7">
    <source>
        <dbReference type="ARBA" id="ARBA00022989"/>
    </source>
</evidence>
<comment type="subcellular location">
    <subcellularLocation>
        <location evidence="1 9">Cell membrane</location>
        <topology evidence="1 9">Multi-pass membrane protein</topology>
    </subcellularLocation>
</comment>
<reference evidence="10 11" key="1">
    <citation type="submission" date="2017-03" db="EMBL/GenBank/DDBJ databases">
        <authorList>
            <person name="Afonso C.L."/>
            <person name="Miller P.J."/>
            <person name="Scott M.A."/>
            <person name="Spackman E."/>
            <person name="Goraichik I."/>
            <person name="Dimitrov K.M."/>
            <person name="Suarez D.L."/>
            <person name="Swayne D.E."/>
        </authorList>
    </citation>
    <scope>NUCLEOTIDE SEQUENCE [LARGE SCALE GENOMIC DNA]</scope>
    <source>
        <strain evidence="10 11">CECT 7971</strain>
    </source>
</reference>
<dbReference type="RefSeq" id="WP_085848142.1">
    <property type="nucleotide sequence ID" value="NZ_FNZV01000008.1"/>
</dbReference>
<dbReference type="Pfam" id="PF03186">
    <property type="entry name" value="CobD_Cbib"/>
    <property type="match status" value="1"/>
</dbReference>
<dbReference type="GO" id="GO:0009236">
    <property type="term" value="P:cobalamin biosynthetic process"/>
    <property type="evidence" value="ECO:0007669"/>
    <property type="project" value="UniProtKB-UniRule"/>
</dbReference>
<evidence type="ECO:0000256" key="6">
    <source>
        <dbReference type="ARBA" id="ARBA00022692"/>
    </source>
</evidence>
<comment type="caution">
    <text evidence="9">Lacks conserved residue(s) required for the propagation of feature annotation.</text>
</comment>
<dbReference type="Proteomes" id="UP000193307">
    <property type="component" value="Unassembled WGS sequence"/>
</dbReference>
<name>A0A1Y5S5B3_9RHOB</name>
<keyword evidence="7 9" id="KW-1133">Transmembrane helix</keyword>
<feature type="transmembrane region" description="Helical" evidence="9">
    <location>
        <begin position="290"/>
        <end position="313"/>
    </location>
</feature>
<dbReference type="AlphaFoldDB" id="A0A1Y5S5B3"/>
<comment type="function">
    <text evidence="9">Converts cobyric acid to cobinamide by the addition of aminopropanol on the F carboxylic group.</text>
</comment>
<keyword evidence="4 9" id="KW-1003">Cell membrane</keyword>
<accession>A0A1Y5S5B3</accession>
<dbReference type="GO" id="GO:0015420">
    <property type="term" value="F:ABC-type vitamin B12 transporter activity"/>
    <property type="evidence" value="ECO:0007669"/>
    <property type="project" value="UniProtKB-UniRule"/>
</dbReference>
<evidence type="ECO:0000256" key="4">
    <source>
        <dbReference type="ARBA" id="ARBA00022475"/>
    </source>
</evidence>
<evidence type="ECO:0000256" key="5">
    <source>
        <dbReference type="ARBA" id="ARBA00022573"/>
    </source>
</evidence>
<feature type="transmembrane region" description="Helical" evidence="9">
    <location>
        <begin position="56"/>
        <end position="89"/>
    </location>
</feature>
<dbReference type="UniPathway" id="UPA00148"/>
<evidence type="ECO:0000256" key="3">
    <source>
        <dbReference type="ARBA" id="ARBA00006263"/>
    </source>
</evidence>
<proteinExistence type="inferred from homology"/>
<dbReference type="HAMAP" id="MF_00024">
    <property type="entry name" value="CobD_CbiB"/>
    <property type="match status" value="1"/>
</dbReference>
<keyword evidence="5 9" id="KW-0169">Cobalamin biosynthesis</keyword>
<dbReference type="NCBIfam" id="TIGR00380">
    <property type="entry name" value="cobal_cbiB"/>
    <property type="match status" value="1"/>
</dbReference>
<dbReference type="InterPro" id="IPR004485">
    <property type="entry name" value="Cobalamin_biosynth_CobD/CbiB"/>
</dbReference>
<dbReference type="EMBL" id="FWFW01000003">
    <property type="protein sequence ID" value="SLN32042.1"/>
    <property type="molecule type" value="Genomic_DNA"/>
</dbReference>
<dbReference type="GO" id="GO:0048472">
    <property type="term" value="F:threonine-phosphate decarboxylase activity"/>
    <property type="evidence" value="ECO:0007669"/>
    <property type="project" value="InterPro"/>
</dbReference>
<dbReference type="PANTHER" id="PTHR34308:SF1">
    <property type="entry name" value="COBALAMIN BIOSYNTHESIS PROTEIN CBIB"/>
    <property type="match status" value="1"/>
</dbReference>
<gene>
    <name evidence="9" type="primary">cobD</name>
    <name evidence="10" type="ORF">PAM7971_01251</name>
</gene>
<dbReference type="OrthoDB" id="9811967at2"/>
<comment type="similarity">
    <text evidence="3 9">Belongs to the CobD/CbiB family.</text>
</comment>
<keyword evidence="11" id="KW-1185">Reference proteome</keyword>
<protein>
    <recommendedName>
        <fullName evidence="9">Cobalamin biosynthesis protein CobD</fullName>
    </recommendedName>
</protein>
<dbReference type="PANTHER" id="PTHR34308">
    <property type="entry name" value="COBALAMIN BIOSYNTHESIS PROTEIN CBIB"/>
    <property type="match status" value="1"/>
</dbReference>
<sequence>MTTALTLFCALILDAIFGEPKWLWTRLPHPAVLMGRLIGWADTRFNTGSKRKTKGVILLIALVILGGSLGYFIALVPYLSIFAAAILIAHKSLIQHVKAVAHGLELSLDQGRNAVAMIVGRDTAAMDAPAVARAAIESAAENFSDGVIAPAFWFLIGGLPGLVIYKMVNTADSMIGYLTPKHADFGWASARFDDLLNLIPARVTMLLLMPFMTTIRAKPFSTIAAIARDARKHRSPNAGWPEAALSRSLGIAVSGPRAYHGEMKDYPWVNETGRKIAHPYDIHAACQRLWVAWAAVIFFCLWMVFATAVLRLVF</sequence>
<dbReference type="GO" id="GO:0005886">
    <property type="term" value="C:plasma membrane"/>
    <property type="evidence" value="ECO:0007669"/>
    <property type="project" value="UniProtKB-SubCell"/>
</dbReference>
<evidence type="ECO:0000313" key="10">
    <source>
        <dbReference type="EMBL" id="SLN32042.1"/>
    </source>
</evidence>
<evidence type="ECO:0000256" key="9">
    <source>
        <dbReference type="HAMAP-Rule" id="MF_00024"/>
    </source>
</evidence>
<evidence type="ECO:0000256" key="2">
    <source>
        <dbReference type="ARBA" id="ARBA00004953"/>
    </source>
</evidence>
<evidence type="ECO:0000256" key="8">
    <source>
        <dbReference type="ARBA" id="ARBA00023136"/>
    </source>
</evidence>
<keyword evidence="6 9" id="KW-0812">Transmembrane</keyword>
<organism evidence="10 11">
    <name type="scientific">Pacificibacter marinus</name>
    <dbReference type="NCBI Taxonomy" id="658057"/>
    <lineage>
        <taxon>Bacteria</taxon>
        <taxon>Pseudomonadati</taxon>
        <taxon>Pseudomonadota</taxon>
        <taxon>Alphaproteobacteria</taxon>
        <taxon>Rhodobacterales</taxon>
        <taxon>Roseobacteraceae</taxon>
        <taxon>Pacificibacter</taxon>
    </lineage>
</organism>